<evidence type="ECO:0000256" key="6">
    <source>
        <dbReference type="SAM" id="MobiDB-lite"/>
    </source>
</evidence>
<dbReference type="GO" id="GO:0000981">
    <property type="term" value="F:DNA-binding transcription factor activity, RNA polymerase II-specific"/>
    <property type="evidence" value="ECO:0007669"/>
    <property type="project" value="InterPro"/>
</dbReference>
<feature type="region of interest" description="Disordered" evidence="6">
    <location>
        <begin position="693"/>
        <end position="765"/>
    </location>
</feature>
<dbReference type="SMART" id="SM00906">
    <property type="entry name" value="Fungal_trans"/>
    <property type="match status" value="1"/>
</dbReference>
<keyword evidence="9" id="KW-1185">Reference proteome</keyword>
<sequence length="860" mass="95182">MAETNGIGLKAPSQQVKRRACVICRRRKLRCDGIRPLCGNCSRLGHECGYDETRRKSGPRQGYVKGLENRLAQVEKLLESAQELRIQDPPQQSEHGQSQQQQQQHLQFSGMVPQPQIMPPMPQQREITNFIPGMIPIGPPTNAMNVATTASGVGNDLNMTTPGQWQPIDGTYKPNDIFNSLDLSNNRFQLPQPTIAQPSTPAISQPQIPNLQSFESMSSEEADAQFDELWELMRMNPREEDLPPSNLIDVLNRRFCDTMWHAMPILHRGRFLSRQLVPPGARPVLALRFACWALAAAGHEDVRLNALADGYYSRAKLEIHKLETGRESKSICDLGVIQAYTYVAVYEIHHAYWPSAWMSVGAAARCALMMGLHRIDSGEPLTGKAQKTQKKWGIREAEDQSELEERRRTFWGVFAQDRKVSVGTGWPCALHESDVTTNLPVSEAEWERDDIGEESEGEPLFPLHVTSMNQKTSPWGALLRASALLGKISEHINRESRSQCMPYSERHKALDNLIQNTLSSLPLHLRVLNGSVDPRVLCLNLGFLTCVIHLHAAVLETTSSCAVTLDREGSVSRCYSASMEMANLLRLTKDMPISFNYMITNRGFSLYSGGRVLVLLLNASNEAGNKIVPGMGVRDEMRDALQVILENLGKEAAYCSMSGMYVAQLQAELVSGSRPEGGWCGDKVIIEPQDVAGLGRPSAQPSTPPGFHHGSTTNSDESMPQMSDSSSSHVHSADPSPLQQPESSFFPDHNDSNDPAVGVGRRRSSAWSADQEWEYVTQMNHNHNTGTAAMGMNMGMSAEMVMQMEQFQMQRMMQASAGQGSPGPQPVQGAMKNGMGDPLMAMGGEPGEVEMLDEIQQLYY</sequence>
<dbReference type="EMBL" id="BACD03000041">
    <property type="protein sequence ID" value="GAO51119.1"/>
    <property type="molecule type" value="Genomic_DNA"/>
</dbReference>
<proteinExistence type="predicted"/>
<evidence type="ECO:0000259" key="7">
    <source>
        <dbReference type="PROSITE" id="PS50048"/>
    </source>
</evidence>
<keyword evidence="4" id="KW-0804">Transcription</keyword>
<dbReference type="GO" id="GO:0008270">
    <property type="term" value="F:zinc ion binding"/>
    <property type="evidence" value="ECO:0007669"/>
    <property type="project" value="InterPro"/>
</dbReference>
<dbReference type="GO" id="GO:0003677">
    <property type="term" value="F:DNA binding"/>
    <property type="evidence" value="ECO:0007669"/>
    <property type="project" value="InterPro"/>
</dbReference>
<evidence type="ECO:0000256" key="1">
    <source>
        <dbReference type="ARBA" id="ARBA00004123"/>
    </source>
</evidence>
<dbReference type="InterPro" id="IPR001138">
    <property type="entry name" value="Zn2Cys6_DnaBD"/>
</dbReference>
<dbReference type="InterPro" id="IPR050815">
    <property type="entry name" value="TF_fung"/>
</dbReference>
<dbReference type="Pfam" id="PF04082">
    <property type="entry name" value="Fungal_trans"/>
    <property type="match status" value="1"/>
</dbReference>
<comment type="subcellular location">
    <subcellularLocation>
        <location evidence="1">Nucleus</location>
    </subcellularLocation>
</comment>
<dbReference type="Pfam" id="PF00172">
    <property type="entry name" value="Zn_clus"/>
    <property type="match status" value="1"/>
</dbReference>
<dbReference type="SMART" id="SM00066">
    <property type="entry name" value="GAL4"/>
    <property type="match status" value="1"/>
</dbReference>
<dbReference type="Gene3D" id="4.10.240.10">
    <property type="entry name" value="Zn(2)-C6 fungal-type DNA-binding domain"/>
    <property type="match status" value="1"/>
</dbReference>
<accession>A0A0E9NMP9</accession>
<organism evidence="8 9">
    <name type="scientific">Saitoella complicata (strain BCRC 22490 / CBS 7301 / JCM 7358 / NBRC 10748 / NRRL Y-17804)</name>
    <dbReference type="NCBI Taxonomy" id="698492"/>
    <lineage>
        <taxon>Eukaryota</taxon>
        <taxon>Fungi</taxon>
        <taxon>Dikarya</taxon>
        <taxon>Ascomycota</taxon>
        <taxon>Taphrinomycotina</taxon>
        <taxon>Taphrinomycotina incertae sedis</taxon>
        <taxon>Saitoella</taxon>
    </lineage>
</organism>
<keyword evidence="2" id="KW-0479">Metal-binding</keyword>
<evidence type="ECO:0000256" key="3">
    <source>
        <dbReference type="ARBA" id="ARBA00023015"/>
    </source>
</evidence>
<dbReference type="InterPro" id="IPR007219">
    <property type="entry name" value="XnlR_reg_dom"/>
</dbReference>
<dbReference type="CDD" id="cd00067">
    <property type="entry name" value="GAL4"/>
    <property type="match status" value="1"/>
</dbReference>
<feature type="compositionally biased region" description="Low complexity" evidence="6">
    <location>
        <begin position="91"/>
        <end position="106"/>
    </location>
</feature>
<keyword evidence="5" id="KW-0539">Nucleus</keyword>
<dbReference type="OrthoDB" id="5600212at2759"/>
<reference evidence="8 9" key="1">
    <citation type="journal article" date="2011" name="J. Gen. Appl. Microbiol.">
        <title>Draft genome sequencing of the enigmatic yeast Saitoella complicata.</title>
        <authorList>
            <person name="Nishida H."/>
            <person name="Hamamoto M."/>
            <person name="Sugiyama J."/>
        </authorList>
    </citation>
    <scope>NUCLEOTIDE SEQUENCE [LARGE SCALE GENOMIC DNA]</scope>
    <source>
        <strain evidence="8 9">NRRL Y-17804</strain>
    </source>
</reference>
<reference evidence="8 9" key="2">
    <citation type="journal article" date="2014" name="J. Gen. Appl. Microbiol.">
        <title>The early diverging ascomycetous budding yeast Saitoella complicata has three histone deacetylases belonging to the Clr6, Hos2, and Rpd3 lineages.</title>
        <authorList>
            <person name="Nishida H."/>
            <person name="Matsumoto T."/>
            <person name="Kondo S."/>
            <person name="Hamamoto M."/>
            <person name="Yoshikawa H."/>
        </authorList>
    </citation>
    <scope>NUCLEOTIDE SEQUENCE [LARGE SCALE GENOMIC DNA]</scope>
    <source>
        <strain evidence="8 9">NRRL Y-17804</strain>
    </source>
</reference>
<dbReference type="PROSITE" id="PS50048">
    <property type="entry name" value="ZN2_CY6_FUNGAL_2"/>
    <property type="match status" value="1"/>
</dbReference>
<keyword evidence="3" id="KW-0805">Transcription regulation</keyword>
<dbReference type="PANTHER" id="PTHR47338:SF10">
    <property type="entry name" value="TRANSCRIPTION FACTOR DOMAIN-CONTAINING PROTEIN-RELATED"/>
    <property type="match status" value="1"/>
</dbReference>
<feature type="region of interest" description="Disordered" evidence="6">
    <location>
        <begin position="87"/>
        <end position="106"/>
    </location>
</feature>
<feature type="compositionally biased region" description="Low complexity" evidence="6">
    <location>
        <begin position="715"/>
        <end position="737"/>
    </location>
</feature>
<gene>
    <name evidence="8" type="ORF">G7K_5230-t1</name>
</gene>
<dbReference type="SUPFAM" id="SSF57701">
    <property type="entry name" value="Zn2/Cys6 DNA-binding domain"/>
    <property type="match status" value="1"/>
</dbReference>
<comment type="caution">
    <text evidence="8">The sequence shown here is derived from an EMBL/GenBank/DDBJ whole genome shotgun (WGS) entry which is preliminary data.</text>
</comment>
<protein>
    <recommendedName>
        <fullName evidence="7">Zn(2)-C6 fungal-type domain-containing protein</fullName>
    </recommendedName>
</protein>
<reference evidence="8 9" key="3">
    <citation type="journal article" date="2015" name="Genome Announc.">
        <title>Draft Genome Sequence of the Archiascomycetous Yeast Saitoella complicata.</title>
        <authorList>
            <person name="Yamauchi K."/>
            <person name="Kondo S."/>
            <person name="Hamamoto M."/>
            <person name="Takahashi Y."/>
            <person name="Ogura Y."/>
            <person name="Hayashi T."/>
            <person name="Nishida H."/>
        </authorList>
    </citation>
    <scope>NUCLEOTIDE SEQUENCE [LARGE SCALE GENOMIC DNA]</scope>
    <source>
        <strain evidence="8 9">NRRL Y-17804</strain>
    </source>
</reference>
<dbReference type="AlphaFoldDB" id="A0A0E9NMP9"/>
<dbReference type="PANTHER" id="PTHR47338">
    <property type="entry name" value="ZN(II)2CYS6 TRANSCRIPTION FACTOR (EUROFUNG)-RELATED"/>
    <property type="match status" value="1"/>
</dbReference>
<dbReference type="InterPro" id="IPR036864">
    <property type="entry name" value="Zn2-C6_fun-type_DNA-bd_sf"/>
</dbReference>
<dbReference type="CDD" id="cd12148">
    <property type="entry name" value="fungal_TF_MHR"/>
    <property type="match status" value="1"/>
</dbReference>
<name>A0A0E9NMP9_SAICN</name>
<evidence type="ECO:0000256" key="2">
    <source>
        <dbReference type="ARBA" id="ARBA00022723"/>
    </source>
</evidence>
<feature type="domain" description="Zn(2)-C6 fungal-type" evidence="7">
    <location>
        <begin position="20"/>
        <end position="50"/>
    </location>
</feature>
<dbReference type="Proteomes" id="UP000033140">
    <property type="component" value="Unassembled WGS sequence"/>
</dbReference>
<dbReference type="OMA" id="GHICNAT"/>
<dbReference type="GO" id="GO:0005634">
    <property type="term" value="C:nucleus"/>
    <property type="evidence" value="ECO:0007669"/>
    <property type="project" value="UniProtKB-SubCell"/>
</dbReference>
<evidence type="ECO:0000256" key="4">
    <source>
        <dbReference type="ARBA" id="ARBA00023163"/>
    </source>
</evidence>
<evidence type="ECO:0000313" key="9">
    <source>
        <dbReference type="Proteomes" id="UP000033140"/>
    </source>
</evidence>
<dbReference type="STRING" id="698492.A0A0E9NMP9"/>
<dbReference type="GO" id="GO:0006351">
    <property type="term" value="P:DNA-templated transcription"/>
    <property type="evidence" value="ECO:0007669"/>
    <property type="project" value="InterPro"/>
</dbReference>
<evidence type="ECO:0000256" key="5">
    <source>
        <dbReference type="ARBA" id="ARBA00023242"/>
    </source>
</evidence>
<dbReference type="PROSITE" id="PS00463">
    <property type="entry name" value="ZN2_CY6_FUNGAL_1"/>
    <property type="match status" value="1"/>
</dbReference>
<dbReference type="RefSeq" id="XP_019021482.1">
    <property type="nucleotide sequence ID" value="XM_019172179.1"/>
</dbReference>
<evidence type="ECO:0000313" key="8">
    <source>
        <dbReference type="EMBL" id="GAO51119.1"/>
    </source>
</evidence>